<dbReference type="EMBL" id="CM042891">
    <property type="protein sequence ID" value="KAI4302846.1"/>
    <property type="molecule type" value="Genomic_DNA"/>
</dbReference>
<name>A0ACB9KZ90_9MYRT</name>
<organism evidence="1 2">
    <name type="scientific">Melastoma candidum</name>
    <dbReference type="NCBI Taxonomy" id="119954"/>
    <lineage>
        <taxon>Eukaryota</taxon>
        <taxon>Viridiplantae</taxon>
        <taxon>Streptophyta</taxon>
        <taxon>Embryophyta</taxon>
        <taxon>Tracheophyta</taxon>
        <taxon>Spermatophyta</taxon>
        <taxon>Magnoliopsida</taxon>
        <taxon>eudicotyledons</taxon>
        <taxon>Gunneridae</taxon>
        <taxon>Pentapetalae</taxon>
        <taxon>rosids</taxon>
        <taxon>malvids</taxon>
        <taxon>Myrtales</taxon>
        <taxon>Melastomataceae</taxon>
        <taxon>Melastomatoideae</taxon>
        <taxon>Melastomateae</taxon>
        <taxon>Melastoma</taxon>
    </lineage>
</organism>
<evidence type="ECO:0000313" key="2">
    <source>
        <dbReference type="Proteomes" id="UP001057402"/>
    </source>
</evidence>
<gene>
    <name evidence="1" type="ORF">MLD38_038545</name>
</gene>
<keyword evidence="2" id="KW-1185">Reference proteome</keyword>
<comment type="caution">
    <text evidence="1">The sequence shown here is derived from an EMBL/GenBank/DDBJ whole genome shotgun (WGS) entry which is preliminary data.</text>
</comment>
<evidence type="ECO:0000313" key="1">
    <source>
        <dbReference type="EMBL" id="KAI4302846.1"/>
    </source>
</evidence>
<dbReference type="Proteomes" id="UP001057402">
    <property type="component" value="Chromosome 12"/>
</dbReference>
<reference evidence="2" key="1">
    <citation type="journal article" date="2023" name="Front. Plant Sci.">
        <title>Chromosomal-level genome assembly of Melastoma candidum provides insights into trichome evolution.</title>
        <authorList>
            <person name="Zhong Y."/>
            <person name="Wu W."/>
            <person name="Sun C."/>
            <person name="Zou P."/>
            <person name="Liu Y."/>
            <person name="Dai S."/>
            <person name="Zhou R."/>
        </authorList>
    </citation>
    <scope>NUCLEOTIDE SEQUENCE [LARGE SCALE GENOMIC DNA]</scope>
</reference>
<proteinExistence type="predicted"/>
<sequence>MSCFFNFKDKLRLTRGPEVWRKSNGLSSERRDKSSRSAPIGESPRTKSSTSSANSTRTVSEIYNERARNLTVFSFSKLRHATDNFSRALKIGEGGFGSIYRGTITCSDGNGEGQVEVAVKVLKRDSSQGHKQWVAEIQFLGVLEHPNLVKLIGYCGEDTERGMERLLVYELMPNKSLEDHLFNRAYPTLSWQARLEILLGAARGLAYLHEGLEVQVIHRDFKSSNVLLDENFKPKLSDFGLAREGPAPDRTHVTTKVVGTHGYAAPDYVETGHLTTKSDVWSFGVVLYEALAGRPSLNQKLPKSEQKILEWVKQFPASSKKFSTIIDPRLENQFSVGAAREVARLADRCLARRAKSRPKMSEVVEKLQEIIQASSEVTEAEPSPPSPERKDNTIDPEKDSNTGPGKSESWKRRMAQLEKLAEHVEGDRARKFMTRQRANVQLKEHVSV</sequence>
<protein>
    <submittedName>
        <fullName evidence="1">Uncharacterized protein</fullName>
    </submittedName>
</protein>
<accession>A0ACB9KZ90</accession>